<dbReference type="InterPro" id="IPR036885">
    <property type="entry name" value="SWIB_MDM2_dom_sf"/>
</dbReference>
<proteinExistence type="predicted"/>
<accession>A0A4Y9Y2D9</accession>
<name>A0A4Y9Y2D9_9APHY</name>
<dbReference type="PANTHER" id="PTHR13844">
    <property type="entry name" value="SWI/SNF-RELATED MATRIX-ASSOCIATED ACTIN-DEPENDENT REGULATOR OF CHROMATIN SUBFAMILY D"/>
    <property type="match status" value="1"/>
</dbReference>
<evidence type="ECO:0000313" key="2">
    <source>
        <dbReference type="EMBL" id="TFY56624.1"/>
    </source>
</evidence>
<comment type="caution">
    <text evidence="2">The sequence shown here is derived from an EMBL/GenBank/DDBJ whole genome shotgun (WGS) entry which is preliminary data.</text>
</comment>
<reference evidence="2 3" key="1">
    <citation type="submission" date="2019-01" db="EMBL/GenBank/DDBJ databases">
        <title>Genome sequencing of the rare red list fungi Fomitopsis rosea.</title>
        <authorList>
            <person name="Buettner E."/>
            <person name="Kellner H."/>
        </authorList>
    </citation>
    <scope>NUCLEOTIDE SEQUENCE [LARGE SCALE GENOMIC DNA]</scope>
    <source>
        <strain evidence="2 3">DSM 105464</strain>
    </source>
</reference>
<dbReference type="STRING" id="34475.A0A4Y9Y2D9"/>
<dbReference type="InterPro" id="IPR019835">
    <property type="entry name" value="SWIB_domain"/>
</dbReference>
<dbReference type="SUPFAM" id="SSF47592">
    <property type="entry name" value="SWIB/MDM2 domain"/>
    <property type="match status" value="1"/>
</dbReference>
<dbReference type="Pfam" id="PF02201">
    <property type="entry name" value="SWIB"/>
    <property type="match status" value="1"/>
</dbReference>
<dbReference type="Proteomes" id="UP000298390">
    <property type="component" value="Unassembled WGS sequence"/>
</dbReference>
<dbReference type="PROSITE" id="PS51925">
    <property type="entry name" value="SWIB_MDM2"/>
    <property type="match status" value="1"/>
</dbReference>
<dbReference type="AlphaFoldDB" id="A0A4Y9Y2D9"/>
<dbReference type="CDD" id="cd10568">
    <property type="entry name" value="SWIB_like"/>
    <property type="match status" value="1"/>
</dbReference>
<feature type="domain" description="DM2" evidence="1">
    <location>
        <begin position="187"/>
        <end position="289"/>
    </location>
</feature>
<organism evidence="2 3">
    <name type="scientific">Rhodofomes roseus</name>
    <dbReference type="NCBI Taxonomy" id="34475"/>
    <lineage>
        <taxon>Eukaryota</taxon>
        <taxon>Fungi</taxon>
        <taxon>Dikarya</taxon>
        <taxon>Basidiomycota</taxon>
        <taxon>Agaricomycotina</taxon>
        <taxon>Agaricomycetes</taxon>
        <taxon>Polyporales</taxon>
        <taxon>Rhodofomes</taxon>
    </lineage>
</organism>
<protein>
    <recommendedName>
        <fullName evidence="1">DM2 domain-containing protein</fullName>
    </recommendedName>
</protein>
<evidence type="ECO:0000313" key="3">
    <source>
        <dbReference type="Proteomes" id="UP000298390"/>
    </source>
</evidence>
<dbReference type="EMBL" id="SEKV01000489">
    <property type="protein sequence ID" value="TFY56624.1"/>
    <property type="molecule type" value="Genomic_DNA"/>
</dbReference>
<dbReference type="Gene3D" id="1.10.245.10">
    <property type="entry name" value="SWIB/MDM2 domain"/>
    <property type="match status" value="1"/>
</dbReference>
<dbReference type="InterPro" id="IPR003121">
    <property type="entry name" value="SWIB_MDM2_domain"/>
</dbReference>
<dbReference type="SMART" id="SM00151">
    <property type="entry name" value="SWIB"/>
    <property type="match status" value="1"/>
</dbReference>
<gene>
    <name evidence="2" type="ORF">EVJ58_g7529</name>
</gene>
<evidence type="ECO:0000259" key="1">
    <source>
        <dbReference type="PROSITE" id="PS51925"/>
    </source>
</evidence>
<sequence length="436" mass="49615">MDAQKPAAKKRKLTDRNLPNAFLQTPEFSVDSQMYRDLLDMERRLDWTMTRKRVEVQDALQRIAPTTRTLRIFLSHTVSGQPWQQGAEGEAKVNPETGEGIPAWQFRIDGRLLEIPNHRAKDRVPPRKLSALVKQMVVELDRDMNLYPEGNVVEWVRGANQPAMDGFTIRRKGDTPTKIRIILHLEQQPEQYKVHPELGTLLGVKEDSRVGVVQALWNYIKVEGLQDKVDRRMVRADAHLRPTNGIASLNWPCFYATCTLPVDLIMEIFGAESVMFQQLPELVNRYLLPPDPIILHYTLNPAIPPPEKPGAWDAEVKLDDSGLKSRMSHAVVQMAAETARELAKLDDEIAMHVQSLNNAHLKRTFLRAFAEDPQQFIQTWLASQSRDLETMLASGPSDGATVRQEDLRRSEFFRLPWVEEAVAVQEGLRLAARAGM</sequence>